<keyword evidence="2" id="KW-1185">Reference proteome</keyword>
<dbReference type="AlphaFoldDB" id="A0A1G7IDF7"/>
<dbReference type="SUPFAM" id="SSF48576">
    <property type="entry name" value="Terpenoid synthases"/>
    <property type="match status" value="1"/>
</dbReference>
<evidence type="ECO:0000313" key="2">
    <source>
        <dbReference type="Proteomes" id="UP000182427"/>
    </source>
</evidence>
<dbReference type="CDD" id="cd00683">
    <property type="entry name" value="Trans_IPPS_HH"/>
    <property type="match status" value="1"/>
</dbReference>
<sequence>MISVAEQRLEGAPVELLEPATRPSLEEAQAWCKALAESHYENFHVATAFLPKPLRPHFHAVYAFCRVSDDLGDEVADTATATRLLHTWREMLDECYDSPELSRHPVFVALRPTIVACDLPKKPFADLIAAFEQDQVKTRFATLAEDEEYSVYSANPVGSLVLYLCGYREPALHALSDKTCTALQLANFWQDVGEDLSQRNRIYLPQDRMTKFGVNEADLRSGRETDGYRAMLQELCAETRAMLLEGAPLIDRVDRELAATLRLFTQGGLAILDAIAAIGYNTLSQRPEVSKSAKLKLLLGAGLSKLGVHRGSRGLR</sequence>
<dbReference type="SFLD" id="SFLDG01212">
    <property type="entry name" value="Phytoene_synthase_like"/>
    <property type="match status" value="1"/>
</dbReference>
<dbReference type="InterPro" id="IPR044843">
    <property type="entry name" value="Trans_IPPS_bact-type"/>
</dbReference>
<dbReference type="RefSeq" id="WP_083344509.1">
    <property type="nucleotide sequence ID" value="NZ_LT629690.1"/>
</dbReference>
<dbReference type="InterPro" id="IPR008949">
    <property type="entry name" value="Isoprenoid_synthase_dom_sf"/>
</dbReference>
<dbReference type="Gene3D" id="1.10.600.10">
    <property type="entry name" value="Farnesyl Diphosphate Synthase"/>
    <property type="match status" value="1"/>
</dbReference>
<dbReference type="GO" id="GO:0051996">
    <property type="term" value="F:squalene synthase [NAD(P)H] activity"/>
    <property type="evidence" value="ECO:0007669"/>
    <property type="project" value="InterPro"/>
</dbReference>
<accession>A0A1G7IDF7</accession>
<evidence type="ECO:0000313" key="1">
    <source>
        <dbReference type="EMBL" id="SDF10618.1"/>
    </source>
</evidence>
<dbReference type="EMBL" id="LT629690">
    <property type="protein sequence ID" value="SDF10618.1"/>
    <property type="molecule type" value="Genomic_DNA"/>
</dbReference>
<name>A0A1G7IDF7_9BACT</name>
<dbReference type="SFLD" id="SFLDG01018">
    <property type="entry name" value="Squalene/Phytoene_Synthase_Lik"/>
    <property type="match status" value="1"/>
</dbReference>
<dbReference type="PANTHER" id="PTHR31480">
    <property type="entry name" value="BIFUNCTIONAL LYCOPENE CYCLASE/PHYTOENE SYNTHASE"/>
    <property type="match status" value="1"/>
</dbReference>
<proteinExistence type="predicted"/>
<dbReference type="InterPro" id="IPR033904">
    <property type="entry name" value="Trans_IPPS_HH"/>
</dbReference>
<dbReference type="InterPro" id="IPR002060">
    <property type="entry name" value="Squ/phyt_synthse"/>
</dbReference>
<dbReference type="GO" id="GO:0004311">
    <property type="term" value="F:geranylgeranyl diphosphate synthase activity"/>
    <property type="evidence" value="ECO:0007669"/>
    <property type="project" value="InterPro"/>
</dbReference>
<reference evidence="1 2" key="1">
    <citation type="submission" date="2016-10" db="EMBL/GenBank/DDBJ databases">
        <authorList>
            <person name="de Groot N.N."/>
        </authorList>
    </citation>
    <scope>NUCLEOTIDE SEQUENCE [LARGE SCALE GENOMIC DNA]</scope>
    <source>
        <strain evidence="1 2">GAS232</strain>
    </source>
</reference>
<dbReference type="OrthoDB" id="9787280at2"/>
<gene>
    <name evidence="1" type="ORF">SAMN05444167_1405</name>
</gene>
<organism evidence="1 2">
    <name type="scientific">Terriglobus roseus</name>
    <dbReference type="NCBI Taxonomy" id="392734"/>
    <lineage>
        <taxon>Bacteria</taxon>
        <taxon>Pseudomonadati</taxon>
        <taxon>Acidobacteriota</taxon>
        <taxon>Terriglobia</taxon>
        <taxon>Terriglobales</taxon>
        <taxon>Acidobacteriaceae</taxon>
        <taxon>Terriglobus</taxon>
    </lineage>
</organism>
<dbReference type="InterPro" id="IPR017827">
    <property type="entry name" value="HSQ_synthase_HpnC"/>
</dbReference>
<dbReference type="GO" id="GO:0016114">
    <property type="term" value="P:terpenoid biosynthetic process"/>
    <property type="evidence" value="ECO:0007669"/>
    <property type="project" value="UniProtKB-ARBA"/>
</dbReference>
<dbReference type="SFLD" id="SFLDS00005">
    <property type="entry name" value="Isoprenoid_Synthase_Type_I"/>
    <property type="match status" value="1"/>
</dbReference>
<dbReference type="Pfam" id="PF00494">
    <property type="entry name" value="SQS_PSY"/>
    <property type="match status" value="1"/>
</dbReference>
<dbReference type="Proteomes" id="UP000182427">
    <property type="component" value="Chromosome I"/>
</dbReference>
<protein>
    <submittedName>
        <fullName evidence="1">Squalene synthase HpnC</fullName>
    </submittedName>
</protein>
<dbReference type="NCBIfam" id="TIGR03464">
    <property type="entry name" value="HpnC"/>
    <property type="match status" value="1"/>
</dbReference>